<dbReference type="InterPro" id="IPR052784">
    <property type="entry name" value="Perforin-1_pore-forming"/>
</dbReference>
<evidence type="ECO:0000313" key="2">
    <source>
        <dbReference type="Proteomes" id="UP001153269"/>
    </source>
</evidence>
<proteinExistence type="predicted"/>
<comment type="caution">
    <text evidence="1">The sequence shown here is derived from an EMBL/GenBank/DDBJ whole genome shotgun (WGS) entry which is preliminary data.</text>
</comment>
<dbReference type="EMBL" id="CADEAL010004081">
    <property type="protein sequence ID" value="CAB1451233.1"/>
    <property type="molecule type" value="Genomic_DNA"/>
</dbReference>
<dbReference type="GO" id="GO:0051607">
    <property type="term" value="P:defense response to virus"/>
    <property type="evidence" value="ECO:0007669"/>
    <property type="project" value="TreeGrafter"/>
</dbReference>
<sequence length="103" mass="11522">MKSLHDNPDVVSYTIFPPHHLVEDSQISDNLRSIVTDYIKENELQVGHAASKCCSPTPNLDHNCCPLRAGRGILRLEIHRAAGLKADTFTKTDAYLKIFYNGN</sequence>
<accession>A0A9N7VHV5</accession>
<keyword evidence="2" id="KW-1185">Reference proteome</keyword>
<dbReference type="AlphaFoldDB" id="A0A9N7VHV5"/>
<gene>
    <name evidence="1" type="ORF">PLEPLA_LOCUS38926</name>
</gene>
<name>A0A9N7VHV5_PLEPL</name>
<dbReference type="PANTHER" id="PTHR46096">
    <property type="entry name" value="PERFORIN-1"/>
    <property type="match status" value="1"/>
</dbReference>
<dbReference type="GO" id="GO:0001913">
    <property type="term" value="P:T cell mediated cytotoxicity"/>
    <property type="evidence" value="ECO:0007669"/>
    <property type="project" value="TreeGrafter"/>
</dbReference>
<dbReference type="GO" id="GO:0001771">
    <property type="term" value="P:immunological synapse formation"/>
    <property type="evidence" value="ECO:0007669"/>
    <property type="project" value="TreeGrafter"/>
</dbReference>
<dbReference type="GO" id="GO:0022829">
    <property type="term" value="F:wide pore channel activity"/>
    <property type="evidence" value="ECO:0007669"/>
    <property type="project" value="TreeGrafter"/>
</dbReference>
<evidence type="ECO:0000313" key="1">
    <source>
        <dbReference type="EMBL" id="CAB1451233.1"/>
    </source>
</evidence>
<reference evidence="1" key="1">
    <citation type="submission" date="2020-03" db="EMBL/GenBank/DDBJ databases">
        <authorList>
            <person name="Weist P."/>
        </authorList>
    </citation>
    <scope>NUCLEOTIDE SEQUENCE</scope>
</reference>
<protein>
    <submittedName>
        <fullName evidence="1">Uncharacterized protein</fullName>
    </submittedName>
</protein>
<dbReference type="PANTHER" id="PTHR46096:SF1">
    <property type="entry name" value="PERFORIN 1.5"/>
    <property type="match status" value="1"/>
</dbReference>
<organism evidence="1 2">
    <name type="scientific">Pleuronectes platessa</name>
    <name type="common">European plaice</name>
    <dbReference type="NCBI Taxonomy" id="8262"/>
    <lineage>
        <taxon>Eukaryota</taxon>
        <taxon>Metazoa</taxon>
        <taxon>Chordata</taxon>
        <taxon>Craniata</taxon>
        <taxon>Vertebrata</taxon>
        <taxon>Euteleostomi</taxon>
        <taxon>Actinopterygii</taxon>
        <taxon>Neopterygii</taxon>
        <taxon>Teleostei</taxon>
        <taxon>Neoteleostei</taxon>
        <taxon>Acanthomorphata</taxon>
        <taxon>Carangaria</taxon>
        <taxon>Pleuronectiformes</taxon>
        <taxon>Pleuronectoidei</taxon>
        <taxon>Pleuronectidae</taxon>
        <taxon>Pleuronectes</taxon>
    </lineage>
</organism>
<dbReference type="Proteomes" id="UP001153269">
    <property type="component" value="Unassembled WGS sequence"/>
</dbReference>
<dbReference type="GO" id="GO:0016020">
    <property type="term" value="C:membrane"/>
    <property type="evidence" value="ECO:0007669"/>
    <property type="project" value="TreeGrafter"/>
</dbReference>